<accession>A0ABD2MX34</accession>
<gene>
    <name evidence="1" type="ORF">HHI36_021253</name>
</gene>
<proteinExistence type="predicted"/>
<comment type="caution">
    <text evidence="1">The sequence shown here is derived from an EMBL/GenBank/DDBJ whole genome shotgun (WGS) entry which is preliminary data.</text>
</comment>
<dbReference type="Proteomes" id="UP001516400">
    <property type="component" value="Unassembled WGS sequence"/>
</dbReference>
<name>A0ABD2MX34_9CUCU</name>
<evidence type="ECO:0000313" key="2">
    <source>
        <dbReference type="Proteomes" id="UP001516400"/>
    </source>
</evidence>
<organism evidence="1 2">
    <name type="scientific">Cryptolaemus montrouzieri</name>
    <dbReference type="NCBI Taxonomy" id="559131"/>
    <lineage>
        <taxon>Eukaryota</taxon>
        <taxon>Metazoa</taxon>
        <taxon>Ecdysozoa</taxon>
        <taxon>Arthropoda</taxon>
        <taxon>Hexapoda</taxon>
        <taxon>Insecta</taxon>
        <taxon>Pterygota</taxon>
        <taxon>Neoptera</taxon>
        <taxon>Endopterygota</taxon>
        <taxon>Coleoptera</taxon>
        <taxon>Polyphaga</taxon>
        <taxon>Cucujiformia</taxon>
        <taxon>Coccinelloidea</taxon>
        <taxon>Coccinellidae</taxon>
        <taxon>Scymninae</taxon>
        <taxon>Scymnini</taxon>
        <taxon>Cryptolaemus</taxon>
    </lineage>
</organism>
<dbReference type="AlphaFoldDB" id="A0ABD2MX34"/>
<protein>
    <submittedName>
        <fullName evidence="1">Uncharacterized protein</fullName>
    </submittedName>
</protein>
<keyword evidence="2" id="KW-1185">Reference proteome</keyword>
<reference evidence="1 2" key="1">
    <citation type="journal article" date="2021" name="BMC Biol.">
        <title>Horizontally acquired antibacterial genes associated with adaptive radiation of ladybird beetles.</title>
        <authorList>
            <person name="Li H.S."/>
            <person name="Tang X.F."/>
            <person name="Huang Y.H."/>
            <person name="Xu Z.Y."/>
            <person name="Chen M.L."/>
            <person name="Du X.Y."/>
            <person name="Qiu B.Y."/>
            <person name="Chen P.T."/>
            <person name="Zhang W."/>
            <person name="Slipinski A."/>
            <person name="Escalona H.E."/>
            <person name="Waterhouse R.M."/>
            <person name="Zwick A."/>
            <person name="Pang H."/>
        </authorList>
    </citation>
    <scope>NUCLEOTIDE SEQUENCE [LARGE SCALE GENOMIC DNA]</scope>
    <source>
        <strain evidence="1">SYSU2018</strain>
    </source>
</reference>
<evidence type="ECO:0000313" key="1">
    <source>
        <dbReference type="EMBL" id="KAL3270727.1"/>
    </source>
</evidence>
<dbReference type="EMBL" id="JABFTP020000042">
    <property type="protein sequence ID" value="KAL3270727.1"/>
    <property type="molecule type" value="Genomic_DNA"/>
</dbReference>
<sequence length="77" mass="8733">MDKIKEHVNVIKAYVTGKDKPVEPIVPTKPNPGIIERIGSWFVDLGKVLIQPFSPIIDWFCSKFRLPFNILKNVGSI</sequence>